<protein>
    <recommendedName>
        <fullName evidence="7">ERCC4 domain-containing protein</fullName>
    </recommendedName>
</protein>
<dbReference type="Proteomes" id="UP000002254">
    <property type="component" value="Chromosome 6"/>
</dbReference>
<organism evidence="8 9">
    <name type="scientific">Canis lupus familiaris</name>
    <name type="common">Dog</name>
    <name type="synonym">Canis familiaris</name>
    <dbReference type="NCBI Taxonomy" id="9615"/>
    <lineage>
        <taxon>Eukaryota</taxon>
        <taxon>Metazoa</taxon>
        <taxon>Chordata</taxon>
        <taxon>Craniata</taxon>
        <taxon>Vertebrata</taxon>
        <taxon>Euteleostomi</taxon>
        <taxon>Mammalia</taxon>
        <taxon>Eutheria</taxon>
        <taxon>Laurasiatheria</taxon>
        <taxon>Carnivora</taxon>
        <taxon>Caniformia</taxon>
        <taxon>Canidae</taxon>
        <taxon>Canis</taxon>
    </lineage>
</organism>
<reference evidence="8" key="2">
    <citation type="submission" date="2025-08" db="UniProtKB">
        <authorList>
            <consortium name="Ensembl"/>
        </authorList>
    </citation>
    <scope>IDENTIFICATION</scope>
</reference>
<comment type="subcellular location">
    <subcellularLocation>
        <location evidence="1">Nucleus</location>
    </subcellularLocation>
</comment>
<name>A0A8P0P9N2_CANLF</name>
<feature type="domain" description="ERCC4" evidence="7">
    <location>
        <begin position="16"/>
        <end position="160"/>
    </location>
</feature>
<keyword evidence="3" id="KW-0227">DNA damage</keyword>
<keyword evidence="6" id="KW-0539">Nucleus</keyword>
<dbReference type="SMART" id="SM00891">
    <property type="entry name" value="ERCC4"/>
    <property type="match status" value="1"/>
</dbReference>
<dbReference type="Pfam" id="PF21292">
    <property type="entry name" value="EME1-MUS81_C"/>
    <property type="match status" value="1"/>
</dbReference>
<dbReference type="PANTHER" id="PTHR21077">
    <property type="entry name" value="EME1 PROTEIN"/>
    <property type="match status" value="1"/>
</dbReference>
<evidence type="ECO:0000313" key="9">
    <source>
        <dbReference type="Proteomes" id="UP000002254"/>
    </source>
</evidence>
<dbReference type="Ensembl" id="ENSCAFT00000083232.2">
    <property type="protein sequence ID" value="ENSCAFP00000060699.1"/>
    <property type="gene ID" value="ENSCAFG00000045019.2"/>
</dbReference>
<evidence type="ECO:0000313" key="8">
    <source>
        <dbReference type="Ensembl" id="ENSCAFP00000060699.1"/>
    </source>
</evidence>
<evidence type="ECO:0000259" key="7">
    <source>
        <dbReference type="SMART" id="SM00891"/>
    </source>
</evidence>
<dbReference type="AlphaFoldDB" id="A0A8P0P9N2"/>
<dbReference type="InterPro" id="IPR042530">
    <property type="entry name" value="EME1/EME2_C"/>
</dbReference>
<dbReference type="Gene3D" id="1.10.150.670">
    <property type="entry name" value="Crossover junction endonuclease EME1, DNA-binding domain"/>
    <property type="match status" value="1"/>
</dbReference>
<evidence type="ECO:0000256" key="1">
    <source>
        <dbReference type="ARBA" id="ARBA00004123"/>
    </source>
</evidence>
<evidence type="ECO:0000256" key="6">
    <source>
        <dbReference type="ARBA" id="ARBA00023242"/>
    </source>
</evidence>
<evidence type="ECO:0000256" key="4">
    <source>
        <dbReference type="ARBA" id="ARBA00023172"/>
    </source>
</evidence>
<sequence length="241" mass="26440">MPWACPESSTGLHLAVIGLDAYLQSHQPSSREVRQPEGPAVACAPVALSWPKVEEALVLLQLWAHLDVLLVPSWQELSQHVCTFTKAFAQHPFKQYRESCAFSFCMDGRWAAGEQVARDGTGLRGVWWRQIKQFNRVSPAVADAVVAAFPSPCLLQQGHGAQAALREQEALAEDGHGTGRRPRALRLGGMQVPQKPGHTHRYPEAAPSHLAKTQGLRLECWRPIWLAPAPKPRGAAAAHQP</sequence>
<dbReference type="InterPro" id="IPR033310">
    <property type="entry name" value="Mms4/EME1/EME2"/>
</dbReference>
<dbReference type="GO" id="GO:0003677">
    <property type="term" value="F:DNA binding"/>
    <property type="evidence" value="ECO:0007669"/>
    <property type="project" value="InterPro"/>
</dbReference>
<keyword evidence="5" id="KW-0234">DNA repair</keyword>
<dbReference type="PANTHER" id="PTHR21077:SF6">
    <property type="entry name" value="CROSSOVER JUNCTION ENDONUCLEASE EME2-RELATED"/>
    <property type="match status" value="1"/>
</dbReference>
<dbReference type="GO" id="GO:0006310">
    <property type="term" value="P:DNA recombination"/>
    <property type="evidence" value="ECO:0007669"/>
    <property type="project" value="UniProtKB-KW"/>
</dbReference>
<dbReference type="GO" id="GO:0004518">
    <property type="term" value="F:nuclease activity"/>
    <property type="evidence" value="ECO:0007669"/>
    <property type="project" value="InterPro"/>
</dbReference>
<dbReference type="InterPro" id="IPR006166">
    <property type="entry name" value="ERCC4_domain"/>
</dbReference>
<dbReference type="Gene3D" id="3.40.50.10130">
    <property type="match status" value="1"/>
</dbReference>
<reference evidence="8 9" key="1">
    <citation type="journal article" date="2005" name="Nature">
        <title>Genome sequence, comparative analysis and haplotype structure of the domestic dog.</title>
        <authorList>
            <consortium name="Broad Sequencing Platform"/>
            <person name="Lindblad-Toh K."/>
            <person name="Wade C.M."/>
            <person name="Mikkelsen T.S."/>
            <person name="Karlsson E.K."/>
            <person name="Jaffe D.B."/>
            <person name="Kamal M."/>
            <person name="Clamp M."/>
            <person name="Chang J.L."/>
            <person name="Kulbokas E.J. III"/>
            <person name="Zody M.C."/>
            <person name="Mauceli E."/>
            <person name="Xie X."/>
            <person name="Breen M."/>
            <person name="Wayne R.K."/>
            <person name="Ostrander E.A."/>
            <person name="Ponting C.P."/>
            <person name="Galibert F."/>
            <person name="Smith D.R."/>
            <person name="DeJong P.J."/>
            <person name="Kirkness E."/>
            <person name="Alvarez P."/>
            <person name="Biagi T."/>
            <person name="Brockman W."/>
            <person name="Butler J."/>
            <person name="Chin C.W."/>
            <person name="Cook A."/>
            <person name="Cuff J."/>
            <person name="Daly M.J."/>
            <person name="DeCaprio D."/>
            <person name="Gnerre S."/>
            <person name="Grabherr M."/>
            <person name="Kellis M."/>
            <person name="Kleber M."/>
            <person name="Bardeleben C."/>
            <person name="Goodstadt L."/>
            <person name="Heger A."/>
            <person name="Hitte C."/>
            <person name="Kim L."/>
            <person name="Koepfli K.P."/>
            <person name="Parker H.G."/>
            <person name="Pollinger J.P."/>
            <person name="Searle S.M."/>
            <person name="Sutter N.B."/>
            <person name="Thomas R."/>
            <person name="Webber C."/>
            <person name="Baldwin J."/>
            <person name="Abebe A."/>
            <person name="Abouelleil A."/>
            <person name="Aftuck L."/>
            <person name="Ait-Zahra M."/>
            <person name="Aldredge T."/>
            <person name="Allen N."/>
            <person name="An P."/>
            <person name="Anderson S."/>
            <person name="Antoine C."/>
            <person name="Arachchi H."/>
            <person name="Aslam A."/>
            <person name="Ayotte L."/>
            <person name="Bachantsang P."/>
            <person name="Barry A."/>
            <person name="Bayul T."/>
            <person name="Benamara M."/>
            <person name="Berlin A."/>
            <person name="Bessette D."/>
            <person name="Blitshteyn B."/>
            <person name="Bloom T."/>
            <person name="Blye J."/>
            <person name="Boguslavskiy L."/>
            <person name="Bonnet C."/>
            <person name="Boukhgalter B."/>
            <person name="Brown A."/>
            <person name="Cahill P."/>
            <person name="Calixte N."/>
            <person name="Camarata J."/>
            <person name="Cheshatsang Y."/>
            <person name="Chu J."/>
            <person name="Citroen M."/>
            <person name="Collymore A."/>
            <person name="Cooke P."/>
            <person name="Dawoe T."/>
            <person name="Daza R."/>
            <person name="Decktor K."/>
            <person name="DeGray S."/>
            <person name="Dhargay N."/>
            <person name="Dooley K."/>
            <person name="Dooley K."/>
            <person name="Dorje P."/>
            <person name="Dorjee K."/>
            <person name="Dorris L."/>
            <person name="Duffey N."/>
            <person name="Dupes A."/>
            <person name="Egbiremolen O."/>
            <person name="Elong R."/>
            <person name="Falk J."/>
            <person name="Farina A."/>
            <person name="Faro S."/>
            <person name="Ferguson D."/>
            <person name="Ferreira P."/>
            <person name="Fisher S."/>
            <person name="FitzGerald M."/>
            <person name="Foley K."/>
            <person name="Foley C."/>
            <person name="Franke A."/>
            <person name="Friedrich D."/>
            <person name="Gage D."/>
            <person name="Garber M."/>
            <person name="Gearin G."/>
            <person name="Giannoukos G."/>
            <person name="Goode T."/>
            <person name="Goyette A."/>
            <person name="Graham J."/>
            <person name="Grandbois E."/>
            <person name="Gyaltsen K."/>
            <person name="Hafez N."/>
            <person name="Hagopian D."/>
            <person name="Hagos B."/>
            <person name="Hall J."/>
            <person name="Healy C."/>
            <person name="Hegarty R."/>
            <person name="Honan T."/>
            <person name="Horn A."/>
            <person name="Houde N."/>
            <person name="Hughes L."/>
            <person name="Hunnicutt L."/>
            <person name="Husby M."/>
            <person name="Jester B."/>
            <person name="Jones C."/>
            <person name="Kamat A."/>
            <person name="Kanga B."/>
            <person name="Kells C."/>
            <person name="Khazanovich D."/>
            <person name="Kieu A.C."/>
            <person name="Kisner P."/>
            <person name="Kumar M."/>
            <person name="Lance K."/>
            <person name="Landers T."/>
            <person name="Lara M."/>
            <person name="Lee W."/>
            <person name="Leger J.P."/>
            <person name="Lennon N."/>
            <person name="Leuper L."/>
            <person name="LeVine S."/>
            <person name="Liu J."/>
            <person name="Liu X."/>
            <person name="Lokyitsang Y."/>
            <person name="Lokyitsang T."/>
            <person name="Lui A."/>
            <person name="Macdonald J."/>
            <person name="Major J."/>
            <person name="Marabella R."/>
            <person name="Maru K."/>
            <person name="Matthews C."/>
            <person name="McDonough S."/>
            <person name="Mehta T."/>
            <person name="Meldrim J."/>
            <person name="Melnikov A."/>
            <person name="Meneus L."/>
            <person name="Mihalev A."/>
            <person name="Mihova T."/>
            <person name="Miller K."/>
            <person name="Mittelman R."/>
            <person name="Mlenga V."/>
            <person name="Mulrain L."/>
            <person name="Munson G."/>
            <person name="Navidi A."/>
            <person name="Naylor J."/>
            <person name="Nguyen T."/>
            <person name="Nguyen N."/>
            <person name="Nguyen C."/>
            <person name="Nguyen T."/>
            <person name="Nicol R."/>
            <person name="Norbu N."/>
            <person name="Norbu C."/>
            <person name="Novod N."/>
            <person name="Nyima T."/>
            <person name="Olandt P."/>
            <person name="O'Neill B."/>
            <person name="O'Neill K."/>
            <person name="Osman S."/>
            <person name="Oyono L."/>
            <person name="Patti C."/>
            <person name="Perrin D."/>
            <person name="Phunkhang P."/>
            <person name="Pierre F."/>
            <person name="Priest M."/>
            <person name="Rachupka A."/>
            <person name="Raghuraman S."/>
            <person name="Rameau R."/>
            <person name="Ray V."/>
            <person name="Raymond C."/>
            <person name="Rege F."/>
            <person name="Rise C."/>
            <person name="Rogers J."/>
            <person name="Rogov P."/>
            <person name="Sahalie J."/>
            <person name="Settipalli S."/>
            <person name="Sharpe T."/>
            <person name="Shea T."/>
            <person name="Sheehan M."/>
            <person name="Sherpa N."/>
            <person name="Shi J."/>
            <person name="Shih D."/>
            <person name="Sloan J."/>
            <person name="Smith C."/>
            <person name="Sparrow T."/>
            <person name="Stalker J."/>
            <person name="Stange-Thomann N."/>
            <person name="Stavropoulos S."/>
            <person name="Stone C."/>
            <person name="Stone S."/>
            <person name="Sykes S."/>
            <person name="Tchuinga P."/>
            <person name="Tenzing P."/>
            <person name="Tesfaye S."/>
            <person name="Thoulutsang D."/>
            <person name="Thoulutsang Y."/>
            <person name="Topham K."/>
            <person name="Topping I."/>
            <person name="Tsamla T."/>
            <person name="Vassiliev H."/>
            <person name="Venkataraman V."/>
            <person name="Vo A."/>
            <person name="Wangchuk T."/>
            <person name="Wangdi T."/>
            <person name="Weiand M."/>
            <person name="Wilkinson J."/>
            <person name="Wilson A."/>
            <person name="Yadav S."/>
            <person name="Yang S."/>
            <person name="Yang X."/>
            <person name="Young G."/>
            <person name="Yu Q."/>
            <person name="Zainoun J."/>
            <person name="Zembek L."/>
            <person name="Zimmer A."/>
            <person name="Lander E.S."/>
        </authorList>
    </citation>
    <scope>NUCLEOTIDE SEQUENCE [LARGE SCALE GENOMIC DNA]</scope>
    <source>
        <strain evidence="8">Boxer</strain>
    </source>
</reference>
<evidence type="ECO:0000256" key="3">
    <source>
        <dbReference type="ARBA" id="ARBA00022763"/>
    </source>
</evidence>
<dbReference type="GO" id="GO:0048476">
    <property type="term" value="C:Holliday junction resolvase complex"/>
    <property type="evidence" value="ECO:0007669"/>
    <property type="project" value="InterPro"/>
</dbReference>
<proteinExistence type="inferred from homology"/>
<accession>A0A8P0P9N2</accession>
<comment type="similarity">
    <text evidence="2">Belongs to the EME1/MMS4 family.</text>
</comment>
<dbReference type="GO" id="GO:0006281">
    <property type="term" value="P:DNA repair"/>
    <property type="evidence" value="ECO:0007669"/>
    <property type="project" value="UniProtKB-KW"/>
</dbReference>
<evidence type="ECO:0000256" key="5">
    <source>
        <dbReference type="ARBA" id="ARBA00023204"/>
    </source>
</evidence>
<keyword evidence="4" id="KW-0233">DNA recombination</keyword>
<dbReference type="GO" id="GO:0005634">
    <property type="term" value="C:nucleus"/>
    <property type="evidence" value="ECO:0007669"/>
    <property type="project" value="UniProtKB-SubCell"/>
</dbReference>
<evidence type="ECO:0000256" key="2">
    <source>
        <dbReference type="ARBA" id="ARBA00005313"/>
    </source>
</evidence>